<name>L8JZF7_9BACT</name>
<dbReference type="STRING" id="1237149.C900_02628"/>
<dbReference type="EMBL" id="AMZN01000004">
    <property type="protein sequence ID" value="ELR73543.1"/>
    <property type="molecule type" value="Genomic_DNA"/>
</dbReference>
<dbReference type="AlphaFoldDB" id="L8JZF7"/>
<gene>
    <name evidence="1" type="ORF">C900_02628</name>
</gene>
<accession>L8JZF7</accession>
<evidence type="ECO:0000313" key="1">
    <source>
        <dbReference type="EMBL" id="ELR73543.1"/>
    </source>
</evidence>
<evidence type="ECO:0000313" key="2">
    <source>
        <dbReference type="Proteomes" id="UP000011135"/>
    </source>
</evidence>
<comment type="caution">
    <text evidence="1">The sequence shown here is derived from an EMBL/GenBank/DDBJ whole genome shotgun (WGS) entry which is preliminary data.</text>
</comment>
<dbReference type="Proteomes" id="UP000011135">
    <property type="component" value="Unassembled WGS sequence"/>
</dbReference>
<proteinExistence type="predicted"/>
<sequence>MGFGDKEINMSNLTPIRLNELKLQANFLLKDLKSNSERAEAATSRFSKLPYFAHVLSDKSSLPVSQVRLKHAYEVIALENDFPNWSSLRQYVVEKDCLYRGSLVAFVHSWFQNYAEAEAYLNKNGGYLLAFWNDFIICGPEYVKGLGLHSYQSYWERIHYNWIKPADLQAWELLRSRAKEIYVNQ</sequence>
<organism evidence="1 2">
    <name type="scientific">Fulvivirga imtechensis AK7</name>
    <dbReference type="NCBI Taxonomy" id="1237149"/>
    <lineage>
        <taxon>Bacteria</taxon>
        <taxon>Pseudomonadati</taxon>
        <taxon>Bacteroidota</taxon>
        <taxon>Cytophagia</taxon>
        <taxon>Cytophagales</taxon>
        <taxon>Fulvivirgaceae</taxon>
        <taxon>Fulvivirga</taxon>
    </lineage>
</organism>
<protein>
    <submittedName>
        <fullName evidence="1">Uncharacterized protein</fullName>
    </submittedName>
</protein>
<keyword evidence="2" id="KW-1185">Reference proteome</keyword>
<reference evidence="1 2" key="1">
    <citation type="submission" date="2012-12" db="EMBL/GenBank/DDBJ databases">
        <title>Genome assembly of Fulvivirga imtechensis AK7.</title>
        <authorList>
            <person name="Nupur N."/>
            <person name="Khatri I."/>
            <person name="Kumar R."/>
            <person name="Subramanian S."/>
            <person name="Pinnaka A."/>
        </authorList>
    </citation>
    <scope>NUCLEOTIDE SEQUENCE [LARGE SCALE GENOMIC DNA]</scope>
    <source>
        <strain evidence="1 2">AK7</strain>
    </source>
</reference>
<dbReference type="eggNOG" id="ENOG50330RD">
    <property type="taxonomic scope" value="Bacteria"/>
</dbReference>